<name>A0AAJ6P2F3_9PAST</name>
<evidence type="ECO:0000256" key="1">
    <source>
        <dbReference type="SAM" id="SignalP"/>
    </source>
</evidence>
<evidence type="ECO:0000313" key="3">
    <source>
        <dbReference type="EMBL" id="MDP8174633.1"/>
    </source>
</evidence>
<proteinExistence type="predicted"/>
<evidence type="ECO:0000313" key="4">
    <source>
        <dbReference type="Proteomes" id="UP001231736"/>
    </source>
</evidence>
<keyword evidence="1" id="KW-0732">Signal</keyword>
<dbReference type="AlphaFoldDB" id="A0AAJ6P2F3"/>
<feature type="chain" id="PRO_5042446128" description="Lysozyme inhibitor LprI N-terminal domain-containing protein" evidence="1">
    <location>
        <begin position="20"/>
        <end position="160"/>
    </location>
</feature>
<protein>
    <recommendedName>
        <fullName evidence="5">Lysozyme inhibitor LprI N-terminal domain-containing protein</fullName>
    </recommendedName>
</protein>
<evidence type="ECO:0008006" key="5">
    <source>
        <dbReference type="Google" id="ProtNLM"/>
    </source>
</evidence>
<comment type="caution">
    <text evidence="3">The sequence shown here is derived from an EMBL/GenBank/DDBJ whole genome shotgun (WGS) entry which is preliminary data.</text>
</comment>
<organism evidence="3 4">
    <name type="scientific">Phocoenobacter skyensis</name>
    <dbReference type="NCBI Taxonomy" id="97481"/>
    <lineage>
        <taxon>Bacteria</taxon>
        <taxon>Pseudomonadati</taxon>
        <taxon>Pseudomonadota</taxon>
        <taxon>Gammaproteobacteria</taxon>
        <taxon>Pasteurellales</taxon>
        <taxon>Pasteurellaceae</taxon>
        <taxon>Phocoenobacter</taxon>
    </lineage>
</organism>
<dbReference type="EMBL" id="JASAYQ010000006">
    <property type="protein sequence ID" value="MDP8172638.1"/>
    <property type="molecule type" value="Genomic_DNA"/>
</dbReference>
<gene>
    <name evidence="2" type="ORF">QJU93_04635</name>
    <name evidence="3" type="ORF">QJU97_04060</name>
</gene>
<dbReference type="EMBL" id="JASAYT010000009">
    <property type="protein sequence ID" value="MDP8174633.1"/>
    <property type="molecule type" value="Genomic_DNA"/>
</dbReference>
<feature type="signal peptide" evidence="1">
    <location>
        <begin position="1"/>
        <end position="19"/>
    </location>
</feature>
<dbReference type="RefSeq" id="WP_306375223.1">
    <property type="nucleotide sequence ID" value="NZ_JASAYL010000003.1"/>
</dbReference>
<sequence length="160" mass="18230">MKKIFLLSLLFAMLPFAQAQTQQDKVAEESLDSIATVLLADSKELQAEFAKMQADLSKSFELAKEYRSCLQDADEKEEAIECQKNVRDKAQVLGLEEETLDEDYLGGDLKNWTTEEKTQYLKELDQNIAFMEKILPCAKSAKNPLELMVCAQIVKEQEKQ</sequence>
<reference evidence="3" key="1">
    <citation type="journal article" date="2023" name="Front. Microbiol.">
        <title>Phylogeography and host specificity of Pasteurellaceae pathogenic to sea-farmed fish in the north-east Atlantic.</title>
        <authorList>
            <person name="Gulla S."/>
            <person name="Colquhoun D.J."/>
            <person name="Olsen A.B."/>
            <person name="Spilsberg B."/>
            <person name="Lagesen K."/>
            <person name="Aakesson C.P."/>
            <person name="Strom S."/>
            <person name="Manji F."/>
            <person name="Birkbeck T.H."/>
            <person name="Nilsen H.K."/>
        </authorList>
    </citation>
    <scope>NUCLEOTIDE SEQUENCE</scope>
    <source>
        <strain evidence="3">98B1</strain>
        <strain evidence="2">TW16_20</strain>
    </source>
</reference>
<accession>A0AAJ6P2F3</accession>
<dbReference type="Proteomes" id="UP001231736">
    <property type="component" value="Unassembled WGS sequence"/>
</dbReference>
<dbReference type="Proteomes" id="UP001236239">
    <property type="component" value="Unassembled WGS sequence"/>
</dbReference>
<evidence type="ECO:0000313" key="2">
    <source>
        <dbReference type="EMBL" id="MDP8172638.1"/>
    </source>
</evidence>